<reference evidence="3" key="1">
    <citation type="journal article" date="2019" name="Int. J. Syst. Evol. Microbiol.">
        <title>The Global Catalogue of Microorganisms (GCM) 10K type strain sequencing project: providing services to taxonomists for standard genome sequencing and annotation.</title>
        <authorList>
            <consortium name="The Broad Institute Genomics Platform"/>
            <consortium name="The Broad Institute Genome Sequencing Center for Infectious Disease"/>
            <person name="Wu L."/>
            <person name="Ma J."/>
        </authorList>
    </citation>
    <scope>NUCLEOTIDE SEQUENCE [LARGE SCALE GENOMIC DNA]</scope>
    <source>
        <strain evidence="3">CGMCC 4.7466</strain>
    </source>
</reference>
<proteinExistence type="predicted"/>
<dbReference type="Proteomes" id="UP001595818">
    <property type="component" value="Unassembled WGS sequence"/>
</dbReference>
<dbReference type="RefSeq" id="WP_377067372.1">
    <property type="nucleotide sequence ID" value="NZ_JBHSJJ010000014.1"/>
</dbReference>
<dbReference type="EC" id="3.1.-.-" evidence="2"/>
<evidence type="ECO:0000313" key="3">
    <source>
        <dbReference type="Proteomes" id="UP001595818"/>
    </source>
</evidence>
<name>A0ABV9T5G4_9BACT</name>
<dbReference type="Pfam" id="PF08885">
    <property type="entry name" value="GSCFA"/>
    <property type="match status" value="1"/>
</dbReference>
<keyword evidence="2" id="KW-0378">Hydrolase</keyword>
<gene>
    <name evidence="2" type="ORF">ACFPFU_19880</name>
</gene>
<evidence type="ECO:0000313" key="2">
    <source>
        <dbReference type="EMBL" id="MFC4873975.1"/>
    </source>
</evidence>
<dbReference type="EMBL" id="JBHSJJ010000014">
    <property type="protein sequence ID" value="MFC4873975.1"/>
    <property type="molecule type" value="Genomic_DNA"/>
</dbReference>
<dbReference type="InterPro" id="IPR014982">
    <property type="entry name" value="GSCFA"/>
</dbReference>
<feature type="domain" description="GSCFA" evidence="1">
    <location>
        <begin position="22"/>
        <end position="258"/>
    </location>
</feature>
<sequence length="328" mass="38331">MEVFRTTFEIPACERKICHKEKVLSIGSCFSDIIGDKLLQGKFKVLANPYGVVYNPVSLFSLLSNALSDKEFPETLVLAKDERYFHYQVHSEINASSREELLLLLRDTQRLVKRCLLEASHVFITLGTAFVFELLEPKALVANCHKQPASRFARRMLEPDEMMAAFETYFQLQMAHNPNVEIVLTVSPVRHIREGMLRNQVSKSQLRLLCHRLEKDFEKVSYFPSYELMMDDLRDYRFYKPDMIHPSGPAEDYVWEHFKACYFDSGTSKLLKRVENVKQALSHRPFNPRSNAHKEFLMRLLEKITEMPDYLDYSEEMEAIDKQIKQTA</sequence>
<dbReference type="SUPFAM" id="SSF52266">
    <property type="entry name" value="SGNH hydrolase"/>
    <property type="match status" value="1"/>
</dbReference>
<protein>
    <submittedName>
        <fullName evidence="2">GSCFA domain-containing protein</fullName>
        <ecNumber evidence="2">3.1.-.-</ecNumber>
    </submittedName>
</protein>
<accession>A0ABV9T5G4</accession>
<organism evidence="2 3">
    <name type="scientific">Negadavirga shengliensis</name>
    <dbReference type="NCBI Taxonomy" id="1389218"/>
    <lineage>
        <taxon>Bacteria</taxon>
        <taxon>Pseudomonadati</taxon>
        <taxon>Bacteroidota</taxon>
        <taxon>Cytophagia</taxon>
        <taxon>Cytophagales</taxon>
        <taxon>Cyclobacteriaceae</taxon>
        <taxon>Negadavirga</taxon>
    </lineage>
</organism>
<keyword evidence="3" id="KW-1185">Reference proteome</keyword>
<dbReference type="GO" id="GO:0016787">
    <property type="term" value="F:hydrolase activity"/>
    <property type="evidence" value="ECO:0007669"/>
    <property type="project" value="UniProtKB-KW"/>
</dbReference>
<comment type="caution">
    <text evidence="2">The sequence shown here is derived from an EMBL/GenBank/DDBJ whole genome shotgun (WGS) entry which is preliminary data.</text>
</comment>
<evidence type="ECO:0000259" key="1">
    <source>
        <dbReference type="Pfam" id="PF08885"/>
    </source>
</evidence>